<organism evidence="2 3">
    <name type="scientific">Moniliophthora roreri (strain MCA 2997)</name>
    <name type="common">Cocoa frosty pod rot fungus</name>
    <name type="synonym">Crinipellis roreri</name>
    <dbReference type="NCBI Taxonomy" id="1381753"/>
    <lineage>
        <taxon>Eukaryota</taxon>
        <taxon>Fungi</taxon>
        <taxon>Dikarya</taxon>
        <taxon>Basidiomycota</taxon>
        <taxon>Agaricomycotina</taxon>
        <taxon>Agaricomycetes</taxon>
        <taxon>Agaricomycetidae</taxon>
        <taxon>Agaricales</taxon>
        <taxon>Marasmiineae</taxon>
        <taxon>Marasmiaceae</taxon>
        <taxon>Moniliophthora</taxon>
    </lineage>
</organism>
<name>V2XF71_MONRO</name>
<feature type="chain" id="PRO_5004712204" description="Extracellular membrane protein CFEM domain-containing protein" evidence="1">
    <location>
        <begin position="26"/>
        <end position="169"/>
    </location>
</feature>
<dbReference type="AlphaFoldDB" id="V2XF71"/>
<protein>
    <recommendedName>
        <fullName evidence="4">Extracellular membrane protein CFEM domain-containing protein</fullName>
    </recommendedName>
</protein>
<feature type="signal peptide" evidence="1">
    <location>
        <begin position="1"/>
        <end position="25"/>
    </location>
</feature>
<accession>V2XF71</accession>
<sequence>MFFAVQTFYNIVLLLSIVAPDLSQAVRLRISNHKYTAEQLVPSQLEWNHHGVAESCEYKCAFMSELALCPTRNPACHCTLANLKRVDDCIKCRIEQSAHDKDMVDEFLSLQKRLHDRCGSTLNQACYEKPESISVNISDRDYGEPLIRLDNIVTGGVSLGAGIGLVILW</sequence>
<dbReference type="EMBL" id="AWSO01000378">
    <property type="protein sequence ID" value="ESK91115.1"/>
    <property type="molecule type" value="Genomic_DNA"/>
</dbReference>
<dbReference type="HOGENOM" id="CLU_1578924_0_0_1"/>
<evidence type="ECO:0000313" key="3">
    <source>
        <dbReference type="Proteomes" id="UP000017559"/>
    </source>
</evidence>
<evidence type="ECO:0000313" key="2">
    <source>
        <dbReference type="EMBL" id="ESK91115.1"/>
    </source>
</evidence>
<dbReference type="KEGG" id="mrr:Moror_9580"/>
<gene>
    <name evidence="2" type="ORF">Moror_9580</name>
</gene>
<reference evidence="2 3" key="1">
    <citation type="journal article" date="2014" name="BMC Genomics">
        <title>Genome and secretome analysis of the hemibiotrophic fungal pathogen, Moniliophthora roreri, which causes frosty pod rot disease of cacao: mechanisms of the biotrophic and necrotrophic phases.</title>
        <authorList>
            <person name="Meinhardt L.W."/>
            <person name="Costa G.G.L."/>
            <person name="Thomazella D.P.T."/>
            <person name="Teixeira P.J.P.L."/>
            <person name="Carazzolle M.F."/>
            <person name="Schuster S.C."/>
            <person name="Carlson J.E."/>
            <person name="Guiltinan M.J."/>
            <person name="Mieczkowski P."/>
            <person name="Farmer A."/>
            <person name="Ramaraj T."/>
            <person name="Crozier J."/>
            <person name="Davis R.E."/>
            <person name="Shao J."/>
            <person name="Melnick R.L."/>
            <person name="Pereira G.A.G."/>
            <person name="Bailey B.A."/>
        </authorList>
    </citation>
    <scope>NUCLEOTIDE SEQUENCE [LARGE SCALE GENOMIC DNA]</scope>
    <source>
        <strain evidence="2 3">MCA 2997</strain>
    </source>
</reference>
<comment type="caution">
    <text evidence="2">The sequence shown here is derived from an EMBL/GenBank/DDBJ whole genome shotgun (WGS) entry which is preliminary data.</text>
</comment>
<keyword evidence="3" id="KW-1185">Reference proteome</keyword>
<evidence type="ECO:0000256" key="1">
    <source>
        <dbReference type="SAM" id="SignalP"/>
    </source>
</evidence>
<proteinExistence type="predicted"/>
<evidence type="ECO:0008006" key="4">
    <source>
        <dbReference type="Google" id="ProtNLM"/>
    </source>
</evidence>
<keyword evidence="1" id="KW-0732">Signal</keyword>
<dbReference type="Proteomes" id="UP000017559">
    <property type="component" value="Unassembled WGS sequence"/>
</dbReference>